<evidence type="ECO:0000256" key="1">
    <source>
        <dbReference type="ARBA" id="ARBA00022741"/>
    </source>
</evidence>
<dbReference type="Pfam" id="PF02682">
    <property type="entry name" value="CT_C_D"/>
    <property type="match status" value="1"/>
</dbReference>
<dbReference type="SMART" id="SM00797">
    <property type="entry name" value="AHS2"/>
    <property type="match status" value="1"/>
</dbReference>
<dbReference type="SMART" id="SM00796">
    <property type="entry name" value="AHS1"/>
    <property type="match status" value="1"/>
</dbReference>
<evidence type="ECO:0000313" key="7">
    <source>
        <dbReference type="Proteomes" id="UP000254939"/>
    </source>
</evidence>
<dbReference type="Gene3D" id="2.40.100.10">
    <property type="entry name" value="Cyclophilin-like"/>
    <property type="match status" value="2"/>
</dbReference>
<feature type="domain" description="Carboxyltransferase" evidence="5">
    <location>
        <begin position="253"/>
        <end position="534"/>
    </location>
</feature>
<dbReference type="SUPFAM" id="SSF160467">
    <property type="entry name" value="PH0987 N-terminal domain-like"/>
    <property type="match status" value="1"/>
</dbReference>
<name>A0A370KG66_9HYPH</name>
<dbReference type="InterPro" id="IPR029000">
    <property type="entry name" value="Cyclophilin-like_dom_sf"/>
</dbReference>
<gene>
    <name evidence="6" type="ORF">B5K06_27960</name>
</gene>
<dbReference type="EMBL" id="NAAC01000041">
    <property type="protein sequence ID" value="RDJ03769.1"/>
    <property type="molecule type" value="Genomic_DNA"/>
</dbReference>
<dbReference type="RefSeq" id="WP_114715335.1">
    <property type="nucleotide sequence ID" value="NZ_KZ857269.1"/>
</dbReference>
<reference evidence="6 7" key="1">
    <citation type="submission" date="2017-03" db="EMBL/GenBank/DDBJ databases">
        <title>Genome analysis of Rhizobial strains effectives or ineffectives for nitrogen fixation isolated from bean seeds.</title>
        <authorList>
            <person name="Peralta H."/>
            <person name="Aguilar-Vera A."/>
            <person name="Mora Y."/>
            <person name="Vargas-Lagunas C."/>
            <person name="Girard L."/>
            <person name="Mora J."/>
        </authorList>
    </citation>
    <scope>NUCLEOTIDE SEQUENCE [LARGE SCALE GENOMIC DNA]</scope>
    <source>
        <strain evidence="6 7">CCGM3</strain>
    </source>
</reference>
<organism evidence="6 7">
    <name type="scientific">Rhizobium grahamii</name>
    <dbReference type="NCBI Taxonomy" id="1120045"/>
    <lineage>
        <taxon>Bacteria</taxon>
        <taxon>Pseudomonadati</taxon>
        <taxon>Pseudomonadota</taxon>
        <taxon>Alphaproteobacteria</taxon>
        <taxon>Hyphomicrobiales</taxon>
        <taxon>Rhizobiaceae</taxon>
        <taxon>Rhizobium/Agrobacterium group</taxon>
        <taxon>Rhizobium</taxon>
    </lineage>
</organism>
<dbReference type="GO" id="GO:0005524">
    <property type="term" value="F:ATP binding"/>
    <property type="evidence" value="ECO:0007669"/>
    <property type="project" value="UniProtKB-KW"/>
</dbReference>
<protein>
    <submittedName>
        <fullName evidence="6">Allophanate hydrolase</fullName>
    </submittedName>
</protein>
<dbReference type="PANTHER" id="PTHR43309:SF3">
    <property type="entry name" value="5-OXOPROLINASE SUBUNIT C"/>
    <property type="match status" value="1"/>
</dbReference>
<dbReference type="InterPro" id="IPR052708">
    <property type="entry name" value="PxpC"/>
</dbReference>
<evidence type="ECO:0000256" key="3">
    <source>
        <dbReference type="ARBA" id="ARBA00022840"/>
    </source>
</evidence>
<evidence type="ECO:0000259" key="4">
    <source>
        <dbReference type="SMART" id="SM00796"/>
    </source>
</evidence>
<accession>A0A370KG66</accession>
<sequence>MGELFRFLPAGSDSFLVELEDLDATLTLLDALLATPLHGVVEAIPAARTVMIKFDPFLADRPTLTNSILRMDLSKRSVRQGDLFEIPVTYDGADLEEVAKLLGWSVEEVIRRHTDATYTVAFTGFAPGFAYMTCDDEGFDVPRRKSPRVRVPAGSVALAGKFGGIYPSDSPGGWQLLGSTSLKMWDSTRDRPALLAPGDRVRFRNLPKSAAIALNSGEGQTTPAPPLATEGLRATRSDRPALYQDLGRRGRSSQGVSESGAVDRGAMQAANLLLGNSRDEAVIEVTLGGFALQADRAVTVAVTGAPCSLTIRTQAGTEVKAPFARAFALDAGDELSMGVPSAGMRSYLALRGGFVVERVLGSAATDTLAKVGPEVIQAGSLLVPAAKLASAVDPIPLEPYDLPGAGDVVELDVIPGPRTDWFTQAGIETLQTQEWHVTPHSSRIGMRLSGSSPIERSVQKELPSEGTVLGAIQVPADGQPVLFLADHPLTGGYPVIGVVAGHHLDLAGQIPIGARIRFKLIAAFDPQVRVAEPLAPVASIPQED</sequence>
<dbReference type="InterPro" id="IPR003833">
    <property type="entry name" value="CT_C_D"/>
</dbReference>
<dbReference type="SUPFAM" id="SSF50891">
    <property type="entry name" value="Cyclophilin-like"/>
    <property type="match status" value="2"/>
</dbReference>
<dbReference type="PANTHER" id="PTHR43309">
    <property type="entry name" value="5-OXOPROLINASE SUBUNIT C"/>
    <property type="match status" value="1"/>
</dbReference>
<keyword evidence="1" id="KW-0547">Nucleotide-binding</keyword>
<dbReference type="Pfam" id="PF02626">
    <property type="entry name" value="CT_A_B"/>
    <property type="match status" value="1"/>
</dbReference>
<dbReference type="InterPro" id="IPR003778">
    <property type="entry name" value="CT_A_B"/>
</dbReference>
<dbReference type="AlphaFoldDB" id="A0A370KG66"/>
<dbReference type="Gene3D" id="3.30.1360.40">
    <property type="match status" value="1"/>
</dbReference>
<keyword evidence="2 6" id="KW-0378">Hydrolase</keyword>
<dbReference type="NCBIfam" id="TIGR00724">
    <property type="entry name" value="urea_amlyse_rel"/>
    <property type="match status" value="1"/>
</dbReference>
<proteinExistence type="predicted"/>
<dbReference type="OrthoDB" id="9768696at2"/>
<dbReference type="Proteomes" id="UP000254939">
    <property type="component" value="Unassembled WGS sequence"/>
</dbReference>
<evidence type="ECO:0000256" key="2">
    <source>
        <dbReference type="ARBA" id="ARBA00022801"/>
    </source>
</evidence>
<evidence type="ECO:0000259" key="5">
    <source>
        <dbReference type="SMART" id="SM00797"/>
    </source>
</evidence>
<keyword evidence="3" id="KW-0067">ATP-binding</keyword>
<dbReference type="GO" id="GO:0016787">
    <property type="term" value="F:hydrolase activity"/>
    <property type="evidence" value="ECO:0007669"/>
    <property type="project" value="UniProtKB-KW"/>
</dbReference>
<comment type="caution">
    <text evidence="6">The sequence shown here is derived from an EMBL/GenBank/DDBJ whole genome shotgun (WGS) entry which is preliminary data.</text>
</comment>
<feature type="domain" description="Carboxyltransferase" evidence="4">
    <location>
        <begin position="5"/>
        <end position="195"/>
    </location>
</feature>
<evidence type="ECO:0000313" key="6">
    <source>
        <dbReference type="EMBL" id="RDJ03769.1"/>
    </source>
</evidence>